<keyword evidence="5 7" id="KW-1133">Transmembrane helix</keyword>
<proteinExistence type="inferred from homology"/>
<evidence type="ECO:0000256" key="5">
    <source>
        <dbReference type="ARBA" id="ARBA00022989"/>
    </source>
</evidence>
<feature type="transmembrane region" description="Helical" evidence="7">
    <location>
        <begin position="192"/>
        <end position="214"/>
    </location>
</feature>
<evidence type="ECO:0000256" key="1">
    <source>
        <dbReference type="ARBA" id="ARBA00004651"/>
    </source>
</evidence>
<keyword evidence="4 7" id="KW-0812">Transmembrane</keyword>
<evidence type="ECO:0000313" key="9">
    <source>
        <dbReference type="EMBL" id="KJL40199.1"/>
    </source>
</evidence>
<gene>
    <name evidence="9" type="primary">araP_5</name>
    <name evidence="9" type="ORF">RS82_03524</name>
</gene>
<dbReference type="InterPro" id="IPR035906">
    <property type="entry name" value="MetI-like_sf"/>
</dbReference>
<feature type="transmembrane region" description="Helical" evidence="7">
    <location>
        <begin position="46"/>
        <end position="69"/>
    </location>
</feature>
<evidence type="ECO:0000256" key="4">
    <source>
        <dbReference type="ARBA" id="ARBA00022692"/>
    </source>
</evidence>
<dbReference type="PATRIC" id="fig|69370.6.peg.3587"/>
<dbReference type="InterPro" id="IPR051393">
    <property type="entry name" value="ABC_transporter_permease"/>
</dbReference>
<dbReference type="SUPFAM" id="SSF161098">
    <property type="entry name" value="MetI-like"/>
    <property type="match status" value="1"/>
</dbReference>
<sequence>MTLIEERPQTDTRVLVTAGRRMSRWLRQPVGSHGPVYRADRVRISLFLVPMIIVFIVLFAIPLAQSLWWSFTDFNGYSSDAQFVGFRNYANVFTDPSMLAGLSFTILFTLATTIIITALAIPLAVVLDRAFFGRNAVRAIFFFPAIPSVAILGLVWGFILNPLGSGALNSLLMSIAGIGPIPWLSNSTLAQISVIAVAVWTSTGWHAILYLAYLQSIPGDYYEVARIDGASGLQRFFHITLPLLLPAMTVSWLLLMTGGLKVYDLPITLTKGGPGFSTFTITQTIIQNGVSQAKYGQASALAVIFMIAVGAIVALQLFLSRRLEGRFS</sequence>
<feature type="transmembrane region" description="Helical" evidence="7">
    <location>
        <begin position="235"/>
        <end position="255"/>
    </location>
</feature>
<evidence type="ECO:0000313" key="10">
    <source>
        <dbReference type="Proteomes" id="UP000034098"/>
    </source>
</evidence>
<feature type="domain" description="ABC transmembrane type-1" evidence="8">
    <location>
        <begin position="102"/>
        <end position="316"/>
    </location>
</feature>
<reference evidence="9 10" key="1">
    <citation type="submission" date="2015-02" db="EMBL/GenBank/DDBJ databases">
        <title>Draft genome sequences of ten Microbacterium spp. with emphasis on heavy metal contaminated environments.</title>
        <authorList>
            <person name="Corretto E."/>
        </authorList>
    </citation>
    <scope>NUCLEOTIDE SEQUENCE [LARGE SCALE GENOMIC DNA]</scope>
    <source>
        <strain evidence="9 10">DSM 8608</strain>
    </source>
</reference>
<dbReference type="InterPro" id="IPR000515">
    <property type="entry name" value="MetI-like"/>
</dbReference>
<dbReference type="RefSeq" id="WP_245619645.1">
    <property type="nucleotide sequence ID" value="NZ_JYJA01000040.1"/>
</dbReference>
<protein>
    <submittedName>
        <fullName evidence="9">L-arabinose transport system permease protein AraP</fullName>
    </submittedName>
</protein>
<dbReference type="PANTHER" id="PTHR30193">
    <property type="entry name" value="ABC TRANSPORTER PERMEASE PROTEIN"/>
    <property type="match status" value="1"/>
</dbReference>
<dbReference type="GO" id="GO:0055085">
    <property type="term" value="P:transmembrane transport"/>
    <property type="evidence" value="ECO:0007669"/>
    <property type="project" value="InterPro"/>
</dbReference>
<comment type="subcellular location">
    <subcellularLocation>
        <location evidence="1 7">Cell membrane</location>
        <topology evidence="1 7">Multi-pass membrane protein</topology>
    </subcellularLocation>
</comment>
<dbReference type="Proteomes" id="UP000034098">
    <property type="component" value="Unassembled WGS sequence"/>
</dbReference>
<comment type="similarity">
    <text evidence="7">Belongs to the binding-protein-dependent transport system permease family.</text>
</comment>
<evidence type="ECO:0000259" key="8">
    <source>
        <dbReference type="PROSITE" id="PS50928"/>
    </source>
</evidence>
<dbReference type="PANTHER" id="PTHR30193:SF41">
    <property type="entry name" value="DIACETYLCHITOBIOSE UPTAKE SYSTEM PERMEASE PROTEIN NGCF"/>
    <property type="match status" value="1"/>
</dbReference>
<keyword evidence="3" id="KW-1003">Cell membrane</keyword>
<feature type="transmembrane region" description="Helical" evidence="7">
    <location>
        <begin position="139"/>
        <end position="159"/>
    </location>
</feature>
<keyword evidence="2 7" id="KW-0813">Transport</keyword>
<dbReference type="GO" id="GO:0005886">
    <property type="term" value="C:plasma membrane"/>
    <property type="evidence" value="ECO:0007669"/>
    <property type="project" value="UniProtKB-SubCell"/>
</dbReference>
<keyword evidence="6 7" id="KW-0472">Membrane</keyword>
<feature type="transmembrane region" description="Helical" evidence="7">
    <location>
        <begin position="102"/>
        <end position="127"/>
    </location>
</feature>
<accession>A0A0M2H1S5</accession>
<keyword evidence="10" id="KW-1185">Reference proteome</keyword>
<organism evidence="9 10">
    <name type="scientific">Microbacterium trichothecenolyticum</name>
    <name type="common">Aureobacterium trichothecenolyticum</name>
    <dbReference type="NCBI Taxonomy" id="69370"/>
    <lineage>
        <taxon>Bacteria</taxon>
        <taxon>Bacillati</taxon>
        <taxon>Actinomycetota</taxon>
        <taxon>Actinomycetes</taxon>
        <taxon>Micrococcales</taxon>
        <taxon>Microbacteriaceae</taxon>
        <taxon>Microbacterium</taxon>
    </lineage>
</organism>
<evidence type="ECO:0000256" key="3">
    <source>
        <dbReference type="ARBA" id="ARBA00022475"/>
    </source>
</evidence>
<evidence type="ECO:0000256" key="2">
    <source>
        <dbReference type="ARBA" id="ARBA00022448"/>
    </source>
</evidence>
<dbReference type="CDD" id="cd06261">
    <property type="entry name" value="TM_PBP2"/>
    <property type="match status" value="1"/>
</dbReference>
<dbReference type="EMBL" id="JYJA01000040">
    <property type="protein sequence ID" value="KJL40199.1"/>
    <property type="molecule type" value="Genomic_DNA"/>
</dbReference>
<evidence type="ECO:0000256" key="7">
    <source>
        <dbReference type="RuleBase" id="RU363032"/>
    </source>
</evidence>
<name>A0A0M2H1S5_MICTR</name>
<dbReference type="Gene3D" id="1.10.3720.10">
    <property type="entry name" value="MetI-like"/>
    <property type="match status" value="1"/>
</dbReference>
<feature type="transmembrane region" description="Helical" evidence="7">
    <location>
        <begin position="298"/>
        <end position="319"/>
    </location>
</feature>
<dbReference type="PROSITE" id="PS50928">
    <property type="entry name" value="ABC_TM1"/>
    <property type="match status" value="1"/>
</dbReference>
<dbReference type="AlphaFoldDB" id="A0A0M2H1S5"/>
<evidence type="ECO:0000256" key="6">
    <source>
        <dbReference type="ARBA" id="ARBA00023136"/>
    </source>
</evidence>
<comment type="caution">
    <text evidence="9">The sequence shown here is derived from an EMBL/GenBank/DDBJ whole genome shotgun (WGS) entry which is preliminary data.</text>
</comment>
<dbReference type="Pfam" id="PF00528">
    <property type="entry name" value="BPD_transp_1"/>
    <property type="match status" value="1"/>
</dbReference>